<evidence type="ECO:0000313" key="3">
    <source>
        <dbReference type="EMBL" id="KAK1767443.1"/>
    </source>
</evidence>
<sequence length="488" mass="48433">MRTSNLVGVGLGLTATLISSALGQTSIYCCTTGVNIYVTQTVTQVFATPVLIDAFIPANTDIVINDGLTIPVTDAPTHLVTEVIALRTSTTVSVSSTVVSDYRLCSTSGSSTIVVSTLSSIESSFTAATSGATTSEGGSSIVTGASAATSTGAVSTSEGGSTTAVGPSSVVSSSTELPVTTTVVSSTTTASSTPSCIPLDTLPLVCGTQLPAACLTLPPTPLAADLTACGTALGTFDAIPALAACLVPGLLSGAEVETCLLEAVEGICIQVLPEACLVLNTILLPVASELDACLDSIIPFATVTVTDCLNIVGPTSGPGALACVAASLNLAPIDTELAACPADITGAIFDCLTLPASCQAFAGIPLGDILDLGTVSVNCITDLTADGIAPIGAFVTCATNIVGFSGDQILTCLNTQVADTCLTTLPAACLDLADVTDPATILADLPACQASIGVYLTPDAATCLAAPITTGRNLVLCLITALTQVPMI</sequence>
<dbReference type="EMBL" id="MU839008">
    <property type="protein sequence ID" value="KAK1767443.1"/>
    <property type="molecule type" value="Genomic_DNA"/>
</dbReference>
<keyword evidence="4" id="KW-1185">Reference proteome</keyword>
<evidence type="ECO:0000256" key="2">
    <source>
        <dbReference type="SAM" id="SignalP"/>
    </source>
</evidence>
<comment type="caution">
    <text evidence="3">The sequence shown here is derived from an EMBL/GenBank/DDBJ whole genome shotgun (WGS) entry which is preliminary data.</text>
</comment>
<gene>
    <name evidence="3" type="ORF">QBC33DRAFT_538343</name>
</gene>
<dbReference type="AlphaFoldDB" id="A0AAJ0FLJ9"/>
<dbReference type="Proteomes" id="UP001244011">
    <property type="component" value="Unassembled WGS sequence"/>
</dbReference>
<evidence type="ECO:0000256" key="1">
    <source>
        <dbReference type="SAM" id="MobiDB-lite"/>
    </source>
</evidence>
<evidence type="ECO:0008006" key="5">
    <source>
        <dbReference type="Google" id="ProtNLM"/>
    </source>
</evidence>
<reference evidence="3" key="1">
    <citation type="submission" date="2023-06" db="EMBL/GenBank/DDBJ databases">
        <title>Genome-scale phylogeny and comparative genomics of the fungal order Sordariales.</title>
        <authorList>
            <consortium name="Lawrence Berkeley National Laboratory"/>
            <person name="Hensen N."/>
            <person name="Bonometti L."/>
            <person name="Westerberg I."/>
            <person name="Brannstrom I.O."/>
            <person name="Guillou S."/>
            <person name="Cros-Aarteil S."/>
            <person name="Calhoun S."/>
            <person name="Haridas S."/>
            <person name="Kuo A."/>
            <person name="Mondo S."/>
            <person name="Pangilinan J."/>
            <person name="Riley R."/>
            <person name="Labutti K."/>
            <person name="Andreopoulos B."/>
            <person name="Lipzen A."/>
            <person name="Chen C."/>
            <person name="Yanf M."/>
            <person name="Daum C."/>
            <person name="Ng V."/>
            <person name="Clum A."/>
            <person name="Steindorff A."/>
            <person name="Ohm R."/>
            <person name="Martin F."/>
            <person name="Silar P."/>
            <person name="Natvig D."/>
            <person name="Lalanne C."/>
            <person name="Gautier V."/>
            <person name="Ament-Velasquez S.L."/>
            <person name="Kruys A."/>
            <person name="Hutchinson M.I."/>
            <person name="Powell A.J."/>
            <person name="Barry K."/>
            <person name="Miller A.N."/>
            <person name="Grigoriev I.V."/>
            <person name="Debuchy R."/>
            <person name="Gladieux P."/>
            <person name="Thoren M.H."/>
            <person name="Johannesson H."/>
        </authorList>
    </citation>
    <scope>NUCLEOTIDE SEQUENCE</scope>
    <source>
        <strain evidence="3">8032-3</strain>
    </source>
</reference>
<feature type="chain" id="PRO_5042558506" description="Extracellular membrane protein CFEM domain-containing protein" evidence="2">
    <location>
        <begin position="24"/>
        <end position="488"/>
    </location>
</feature>
<dbReference type="RefSeq" id="XP_060283656.1">
    <property type="nucleotide sequence ID" value="XM_060427875.1"/>
</dbReference>
<feature type="signal peptide" evidence="2">
    <location>
        <begin position="1"/>
        <end position="23"/>
    </location>
</feature>
<name>A0AAJ0FLJ9_9PEZI</name>
<keyword evidence="2" id="KW-0732">Signal</keyword>
<proteinExistence type="predicted"/>
<organism evidence="3 4">
    <name type="scientific">Phialemonium atrogriseum</name>
    <dbReference type="NCBI Taxonomy" id="1093897"/>
    <lineage>
        <taxon>Eukaryota</taxon>
        <taxon>Fungi</taxon>
        <taxon>Dikarya</taxon>
        <taxon>Ascomycota</taxon>
        <taxon>Pezizomycotina</taxon>
        <taxon>Sordariomycetes</taxon>
        <taxon>Sordariomycetidae</taxon>
        <taxon>Cephalothecales</taxon>
        <taxon>Cephalothecaceae</taxon>
        <taxon>Phialemonium</taxon>
    </lineage>
</organism>
<protein>
    <recommendedName>
        <fullName evidence="5">Extracellular membrane protein CFEM domain-containing protein</fullName>
    </recommendedName>
</protein>
<feature type="region of interest" description="Disordered" evidence="1">
    <location>
        <begin position="152"/>
        <end position="171"/>
    </location>
</feature>
<evidence type="ECO:0000313" key="4">
    <source>
        <dbReference type="Proteomes" id="UP001244011"/>
    </source>
</evidence>
<dbReference type="GeneID" id="85311062"/>
<accession>A0AAJ0FLJ9</accession>